<name>A0AAQ3KZS8_9LILI</name>
<dbReference type="PANTHER" id="PTHR33922">
    <property type="entry name" value="OS01G0888066 PROTEIN-RELATED"/>
    <property type="match status" value="1"/>
</dbReference>
<gene>
    <name evidence="2" type="ORF">Cni_G26443</name>
</gene>
<evidence type="ECO:0000256" key="1">
    <source>
        <dbReference type="SAM" id="MobiDB-lite"/>
    </source>
</evidence>
<sequence length="275" mass="28935">MAPQLNWEPLDRQGEADDDCLSLSDFPLVVDDKANDYEHKCSDADEEDDFEFRISAAGGLLPSSAEADMCAADEVFFQGRILPMRPSVSSADGGGRSGSRSNSSWDRSSSRSSSSSSSSGSGCVSRSHSSSSARSSGSLEHRRRPSLSNNFYAHPSPTPQVRGARSRAAGCGRRSARSTPPTPPPPTGWGIFRLGVAKVPEIELYGTRSRRASGDGSVSGRLSSAAAVERTVRGGGAAKGQTSRRRTVVGSGFGCKCSADAVEPIAMSKIILNRS</sequence>
<protein>
    <submittedName>
        <fullName evidence="2">Uncharacterized protein</fullName>
    </submittedName>
</protein>
<feature type="compositionally biased region" description="Low complexity" evidence="1">
    <location>
        <begin position="162"/>
        <end position="179"/>
    </location>
</feature>
<feature type="compositionally biased region" description="Low complexity" evidence="1">
    <location>
        <begin position="98"/>
        <end position="138"/>
    </location>
</feature>
<proteinExistence type="predicted"/>
<dbReference type="EMBL" id="CP136897">
    <property type="protein sequence ID" value="WOL17650.1"/>
    <property type="molecule type" value="Genomic_DNA"/>
</dbReference>
<evidence type="ECO:0000313" key="3">
    <source>
        <dbReference type="Proteomes" id="UP001327560"/>
    </source>
</evidence>
<organism evidence="2 3">
    <name type="scientific">Canna indica</name>
    <name type="common">Indian-shot</name>
    <dbReference type="NCBI Taxonomy" id="4628"/>
    <lineage>
        <taxon>Eukaryota</taxon>
        <taxon>Viridiplantae</taxon>
        <taxon>Streptophyta</taxon>
        <taxon>Embryophyta</taxon>
        <taxon>Tracheophyta</taxon>
        <taxon>Spermatophyta</taxon>
        <taxon>Magnoliopsida</taxon>
        <taxon>Liliopsida</taxon>
        <taxon>Zingiberales</taxon>
        <taxon>Cannaceae</taxon>
        <taxon>Canna</taxon>
    </lineage>
</organism>
<dbReference type="Proteomes" id="UP001327560">
    <property type="component" value="Chromosome 8"/>
</dbReference>
<feature type="region of interest" description="Disordered" evidence="1">
    <location>
        <begin position="85"/>
        <end position="190"/>
    </location>
</feature>
<dbReference type="AlphaFoldDB" id="A0AAQ3KZS8"/>
<keyword evidence="3" id="KW-1185">Reference proteome</keyword>
<reference evidence="2 3" key="1">
    <citation type="submission" date="2023-10" db="EMBL/GenBank/DDBJ databases">
        <title>Chromosome-scale genome assembly provides insights into flower coloration mechanisms of Canna indica.</title>
        <authorList>
            <person name="Li C."/>
        </authorList>
    </citation>
    <scope>NUCLEOTIDE SEQUENCE [LARGE SCALE GENOMIC DNA]</scope>
    <source>
        <tissue evidence="2">Flower</tissue>
    </source>
</reference>
<evidence type="ECO:0000313" key="2">
    <source>
        <dbReference type="EMBL" id="WOL17650.1"/>
    </source>
</evidence>
<dbReference type="PANTHER" id="PTHR33922:SF2">
    <property type="entry name" value="OS07G0589600 PROTEIN"/>
    <property type="match status" value="1"/>
</dbReference>
<accession>A0AAQ3KZS8</accession>